<dbReference type="AlphaFoldDB" id="A0A0Q0XG31"/>
<sequence>MNRTSTMENETECVRPKSFGTIAIWELTNELIEDPICEGDNFGTKANPAYHAIMNAMIINMADAMPFFIASPKNRPSIKARISNIYPEITIK</sequence>
<dbReference type="Proteomes" id="UP000050301">
    <property type="component" value="Unassembled WGS sequence"/>
</dbReference>
<evidence type="ECO:0000313" key="2">
    <source>
        <dbReference type="Proteomes" id="UP000050301"/>
    </source>
</evidence>
<comment type="caution">
    <text evidence="1">The sequence shown here is derived from an EMBL/GenBank/DDBJ whole genome shotgun (WGS) entry which is preliminary data.</text>
</comment>
<gene>
    <name evidence="1" type="ORF">AOG55_02630</name>
</gene>
<reference evidence="1 2" key="1">
    <citation type="submission" date="2015-09" db="EMBL/GenBank/DDBJ databases">
        <title>Heavy metals and arsenic resistance mechanisms in polyextremophilic archaea of the family Ferroplasmaceae.</title>
        <authorList>
            <person name="Bulaev A.G."/>
            <person name="Kanygina A.V."/>
        </authorList>
    </citation>
    <scope>NUCLEOTIDE SEQUENCE [LARGE SCALE GENOMIC DNA]</scope>
    <source>
        <strain evidence="1 2">BH2</strain>
    </source>
</reference>
<accession>A0A0Q0XG31</accession>
<dbReference type="InParanoid" id="A0A0Q0XG31"/>
<dbReference type="EMBL" id="LKBH01000305">
    <property type="protein sequence ID" value="KQB33553.1"/>
    <property type="molecule type" value="Genomic_DNA"/>
</dbReference>
<evidence type="ECO:0000313" key="1">
    <source>
        <dbReference type="EMBL" id="KQB33553.1"/>
    </source>
</evidence>
<organism evidence="1 2">
    <name type="scientific">Acidiplasma cupricumulans</name>
    <dbReference type="NCBI Taxonomy" id="312540"/>
    <lineage>
        <taxon>Archaea</taxon>
        <taxon>Methanobacteriati</taxon>
        <taxon>Thermoplasmatota</taxon>
        <taxon>Thermoplasmata</taxon>
        <taxon>Thermoplasmatales</taxon>
        <taxon>Ferroplasmaceae</taxon>
        <taxon>Acidiplasma</taxon>
    </lineage>
</organism>
<keyword evidence="2" id="KW-1185">Reference proteome</keyword>
<proteinExistence type="predicted"/>
<protein>
    <submittedName>
        <fullName evidence="1">Uncharacterized protein</fullName>
    </submittedName>
</protein>
<name>A0A0Q0XG31_9ARCH</name>